<proteinExistence type="predicted"/>
<dbReference type="Proteomes" id="UP001303046">
    <property type="component" value="Unassembled WGS sequence"/>
</dbReference>
<protein>
    <submittedName>
        <fullName evidence="2">Uncharacterized protein</fullName>
    </submittedName>
</protein>
<accession>A0ABR1D366</accession>
<dbReference type="EMBL" id="JAVFWL010000003">
    <property type="protein sequence ID" value="KAK6744924.1"/>
    <property type="molecule type" value="Genomic_DNA"/>
</dbReference>
<evidence type="ECO:0000256" key="1">
    <source>
        <dbReference type="SAM" id="MobiDB-lite"/>
    </source>
</evidence>
<evidence type="ECO:0000313" key="3">
    <source>
        <dbReference type="Proteomes" id="UP001303046"/>
    </source>
</evidence>
<keyword evidence="3" id="KW-1185">Reference proteome</keyword>
<sequence length="113" mass="13152">MMSPVPSNYLVQREQPDERGTAAKDGSEKHLKANSEVKKIEMIITKEKREKLQENNSNRTLFYLNITVSFRFFVVNPGWIKEERGTTMNHPLIDAEPMRSYFTAEKNKTDSSR</sequence>
<reference evidence="2 3" key="1">
    <citation type="submission" date="2023-08" db="EMBL/GenBank/DDBJ databases">
        <title>A Necator americanus chromosomal reference genome.</title>
        <authorList>
            <person name="Ilik V."/>
            <person name="Petrzelkova K.J."/>
            <person name="Pardy F."/>
            <person name="Fuh T."/>
            <person name="Niatou-Singa F.S."/>
            <person name="Gouil Q."/>
            <person name="Baker L."/>
            <person name="Ritchie M.E."/>
            <person name="Jex A.R."/>
            <person name="Gazzola D."/>
            <person name="Li H."/>
            <person name="Toshio Fujiwara R."/>
            <person name="Zhan B."/>
            <person name="Aroian R.V."/>
            <person name="Pafco B."/>
            <person name="Schwarz E.M."/>
        </authorList>
    </citation>
    <scope>NUCLEOTIDE SEQUENCE [LARGE SCALE GENOMIC DNA]</scope>
    <source>
        <strain evidence="2 3">Aroian</strain>
        <tissue evidence="2">Whole animal</tissue>
    </source>
</reference>
<feature type="compositionally biased region" description="Polar residues" evidence="1">
    <location>
        <begin position="1"/>
        <end position="10"/>
    </location>
</feature>
<organism evidence="2 3">
    <name type="scientific">Necator americanus</name>
    <name type="common">Human hookworm</name>
    <dbReference type="NCBI Taxonomy" id="51031"/>
    <lineage>
        <taxon>Eukaryota</taxon>
        <taxon>Metazoa</taxon>
        <taxon>Ecdysozoa</taxon>
        <taxon>Nematoda</taxon>
        <taxon>Chromadorea</taxon>
        <taxon>Rhabditida</taxon>
        <taxon>Rhabditina</taxon>
        <taxon>Rhabditomorpha</taxon>
        <taxon>Strongyloidea</taxon>
        <taxon>Ancylostomatidae</taxon>
        <taxon>Bunostominae</taxon>
        <taxon>Necator</taxon>
    </lineage>
</organism>
<name>A0ABR1D366_NECAM</name>
<feature type="region of interest" description="Disordered" evidence="1">
    <location>
        <begin position="1"/>
        <end position="32"/>
    </location>
</feature>
<comment type="caution">
    <text evidence="2">The sequence shown here is derived from an EMBL/GenBank/DDBJ whole genome shotgun (WGS) entry which is preliminary data.</text>
</comment>
<feature type="compositionally biased region" description="Basic and acidic residues" evidence="1">
    <location>
        <begin position="14"/>
        <end position="32"/>
    </location>
</feature>
<gene>
    <name evidence="2" type="primary">Necator_chrIII.g12331</name>
    <name evidence="2" type="ORF">RB195_011565</name>
</gene>
<evidence type="ECO:0000313" key="2">
    <source>
        <dbReference type="EMBL" id="KAK6744924.1"/>
    </source>
</evidence>